<sequence length="224" mass="25200">MKNLFFLLTFIFALPLFAQESNVKSVNVNGEGIVKVVPDQVIIKSRIEHEGSSATEVKKENDAAVNKIIKYLKAQGIDEKNIKTDYINLDKRIDYQTKAETYVANQAISIHLQDITQYETIMKGLLENGLNRIDGIQFKSSKMENFEKEARKKAVLAAKEKAQQLVEPLGQKLGNAISISESNSNIGQPMYRMQMDAMSTESMETMAPGEMEVKVNVNISFQLF</sequence>
<dbReference type="Pfam" id="PF04402">
    <property type="entry name" value="SIMPL"/>
    <property type="match status" value="1"/>
</dbReference>
<name>A0ABW5X2Z6_9FLAO</name>
<dbReference type="PANTHER" id="PTHR34387">
    <property type="entry name" value="SLR1258 PROTEIN"/>
    <property type="match status" value="1"/>
</dbReference>
<reference evidence="3" key="1">
    <citation type="journal article" date="2019" name="Int. J. Syst. Evol. Microbiol.">
        <title>The Global Catalogue of Microorganisms (GCM) 10K type strain sequencing project: providing services to taxonomists for standard genome sequencing and annotation.</title>
        <authorList>
            <consortium name="The Broad Institute Genomics Platform"/>
            <consortium name="The Broad Institute Genome Sequencing Center for Infectious Disease"/>
            <person name="Wu L."/>
            <person name="Ma J."/>
        </authorList>
    </citation>
    <scope>NUCLEOTIDE SEQUENCE [LARGE SCALE GENOMIC DNA]</scope>
    <source>
        <strain evidence="3">KCTC 52925</strain>
    </source>
</reference>
<dbReference type="RefSeq" id="WP_251742089.1">
    <property type="nucleotide sequence ID" value="NZ_JBHUOJ010000009.1"/>
</dbReference>
<protein>
    <submittedName>
        <fullName evidence="2">SIMPL domain-containing protein</fullName>
    </submittedName>
</protein>
<keyword evidence="3" id="KW-1185">Reference proteome</keyword>
<proteinExistence type="predicted"/>
<dbReference type="EMBL" id="JBHUOJ010000009">
    <property type="protein sequence ID" value="MFD2832742.1"/>
    <property type="molecule type" value="Genomic_DNA"/>
</dbReference>
<feature type="chain" id="PRO_5047148678" evidence="1">
    <location>
        <begin position="19"/>
        <end position="224"/>
    </location>
</feature>
<dbReference type="Gene3D" id="3.30.70.2970">
    <property type="entry name" value="Protein of unknown function (DUF541), domain 2"/>
    <property type="match status" value="1"/>
</dbReference>
<comment type="caution">
    <text evidence="2">The sequence shown here is derived from an EMBL/GenBank/DDBJ whole genome shotgun (WGS) entry which is preliminary data.</text>
</comment>
<gene>
    <name evidence="2" type="ORF">ACFSYS_05530</name>
</gene>
<dbReference type="Proteomes" id="UP001597438">
    <property type="component" value="Unassembled WGS sequence"/>
</dbReference>
<feature type="signal peptide" evidence="1">
    <location>
        <begin position="1"/>
        <end position="18"/>
    </location>
</feature>
<evidence type="ECO:0000313" key="2">
    <source>
        <dbReference type="EMBL" id="MFD2832742.1"/>
    </source>
</evidence>
<organism evidence="2 3">
    <name type="scientific">Christiangramia antarctica</name>
    <dbReference type="NCBI Taxonomy" id="2058158"/>
    <lineage>
        <taxon>Bacteria</taxon>
        <taxon>Pseudomonadati</taxon>
        <taxon>Bacteroidota</taxon>
        <taxon>Flavobacteriia</taxon>
        <taxon>Flavobacteriales</taxon>
        <taxon>Flavobacteriaceae</taxon>
        <taxon>Christiangramia</taxon>
    </lineage>
</organism>
<dbReference type="PANTHER" id="PTHR34387:SF1">
    <property type="entry name" value="PERIPLASMIC IMMUNOGENIC PROTEIN"/>
    <property type="match status" value="1"/>
</dbReference>
<dbReference type="InterPro" id="IPR007497">
    <property type="entry name" value="SIMPL/DUF541"/>
</dbReference>
<evidence type="ECO:0000313" key="3">
    <source>
        <dbReference type="Proteomes" id="UP001597438"/>
    </source>
</evidence>
<keyword evidence="1" id="KW-0732">Signal</keyword>
<evidence type="ECO:0000256" key="1">
    <source>
        <dbReference type="SAM" id="SignalP"/>
    </source>
</evidence>
<dbReference type="Gene3D" id="3.30.110.170">
    <property type="entry name" value="Protein of unknown function (DUF541), domain 1"/>
    <property type="match status" value="1"/>
</dbReference>
<accession>A0ABW5X2Z6</accession>
<dbReference type="InterPro" id="IPR052022">
    <property type="entry name" value="26kDa_periplasmic_antigen"/>
</dbReference>